<evidence type="ECO:0000313" key="2">
    <source>
        <dbReference type="Proteomes" id="UP000499080"/>
    </source>
</evidence>
<gene>
    <name evidence="1" type="ORF">AVEN_47106_1</name>
</gene>
<keyword evidence="2" id="KW-1185">Reference proteome</keyword>
<dbReference type="OrthoDB" id="6753350at2759"/>
<dbReference type="Proteomes" id="UP000499080">
    <property type="component" value="Unassembled WGS sequence"/>
</dbReference>
<dbReference type="AlphaFoldDB" id="A0A4Y2LAV2"/>
<dbReference type="EMBL" id="BGPR01005611">
    <property type="protein sequence ID" value="GBN11798.1"/>
    <property type="molecule type" value="Genomic_DNA"/>
</dbReference>
<accession>A0A4Y2LAV2</accession>
<comment type="caution">
    <text evidence="1">The sequence shown here is derived from an EMBL/GenBank/DDBJ whole genome shotgun (WGS) entry which is preliminary data.</text>
</comment>
<sequence>MDYSSEILEDCFNFITPGECALKEAEVVFDIPKRKVYSKRKPIRIRKPGNILFFSNEEEKTSQRVAQFSDFGIPVDSIDIKMIINV</sequence>
<reference evidence="1 2" key="1">
    <citation type="journal article" date="2019" name="Sci. Rep.">
        <title>Orb-weaving spider Araneus ventricosus genome elucidates the spidroin gene catalogue.</title>
        <authorList>
            <person name="Kono N."/>
            <person name="Nakamura H."/>
            <person name="Ohtoshi R."/>
            <person name="Moran D.A.P."/>
            <person name="Shinohara A."/>
            <person name="Yoshida Y."/>
            <person name="Fujiwara M."/>
            <person name="Mori M."/>
            <person name="Tomita M."/>
            <person name="Arakawa K."/>
        </authorList>
    </citation>
    <scope>NUCLEOTIDE SEQUENCE [LARGE SCALE GENOMIC DNA]</scope>
</reference>
<proteinExistence type="predicted"/>
<name>A0A4Y2LAV2_ARAVE</name>
<protein>
    <submittedName>
        <fullName evidence="1">Uncharacterized protein</fullName>
    </submittedName>
</protein>
<evidence type="ECO:0000313" key="1">
    <source>
        <dbReference type="EMBL" id="GBN11798.1"/>
    </source>
</evidence>
<organism evidence="1 2">
    <name type="scientific">Araneus ventricosus</name>
    <name type="common">Orbweaver spider</name>
    <name type="synonym">Epeira ventricosa</name>
    <dbReference type="NCBI Taxonomy" id="182803"/>
    <lineage>
        <taxon>Eukaryota</taxon>
        <taxon>Metazoa</taxon>
        <taxon>Ecdysozoa</taxon>
        <taxon>Arthropoda</taxon>
        <taxon>Chelicerata</taxon>
        <taxon>Arachnida</taxon>
        <taxon>Araneae</taxon>
        <taxon>Araneomorphae</taxon>
        <taxon>Entelegynae</taxon>
        <taxon>Araneoidea</taxon>
        <taxon>Araneidae</taxon>
        <taxon>Araneus</taxon>
    </lineage>
</organism>